<dbReference type="PANTHER" id="PTHR47331">
    <property type="entry name" value="PHD-TYPE DOMAIN-CONTAINING PROTEIN"/>
    <property type="match status" value="1"/>
</dbReference>
<gene>
    <name evidence="1" type="ORF">EG68_12369</name>
</gene>
<reference evidence="1" key="1">
    <citation type="submission" date="2019-07" db="EMBL/GenBank/DDBJ databases">
        <title>Annotation for the trematode Paragonimus miyazaki's.</title>
        <authorList>
            <person name="Choi Y.-J."/>
        </authorList>
    </citation>
    <scope>NUCLEOTIDE SEQUENCE</scope>
    <source>
        <strain evidence="1">Japan</strain>
    </source>
</reference>
<dbReference type="OrthoDB" id="10067762at2759"/>
<keyword evidence="2" id="KW-1185">Reference proteome</keyword>
<proteinExistence type="predicted"/>
<dbReference type="InterPro" id="IPR008042">
    <property type="entry name" value="Retrotrans_Pao"/>
</dbReference>
<dbReference type="PANTHER" id="PTHR47331:SF1">
    <property type="entry name" value="GAG-LIKE PROTEIN"/>
    <property type="match status" value="1"/>
</dbReference>
<accession>A0A8S9YTZ3</accession>
<evidence type="ECO:0000313" key="2">
    <source>
        <dbReference type="Proteomes" id="UP000822476"/>
    </source>
</evidence>
<evidence type="ECO:0000313" key="1">
    <source>
        <dbReference type="EMBL" id="KAF7250706.1"/>
    </source>
</evidence>
<organism evidence="1 2">
    <name type="scientific">Paragonimus skrjabini miyazakii</name>
    <dbReference type="NCBI Taxonomy" id="59628"/>
    <lineage>
        <taxon>Eukaryota</taxon>
        <taxon>Metazoa</taxon>
        <taxon>Spiralia</taxon>
        <taxon>Lophotrochozoa</taxon>
        <taxon>Platyhelminthes</taxon>
        <taxon>Trematoda</taxon>
        <taxon>Digenea</taxon>
        <taxon>Plagiorchiida</taxon>
        <taxon>Troglotremata</taxon>
        <taxon>Troglotrematidae</taxon>
        <taxon>Paragonimus</taxon>
    </lineage>
</organism>
<dbReference type="Proteomes" id="UP000822476">
    <property type="component" value="Unassembled WGS sequence"/>
</dbReference>
<dbReference type="AlphaFoldDB" id="A0A8S9YTZ3"/>
<protein>
    <submittedName>
        <fullName evidence="1">Uncharacterized protein</fullName>
    </submittedName>
</protein>
<dbReference type="Pfam" id="PF05380">
    <property type="entry name" value="Peptidase_A17"/>
    <property type="match status" value="1"/>
</dbReference>
<comment type="caution">
    <text evidence="1">The sequence shown here is derived from an EMBL/GenBank/DDBJ whole genome shotgun (WGS) entry which is preliminary data.</text>
</comment>
<dbReference type="EMBL" id="JTDE01005203">
    <property type="protein sequence ID" value="KAF7250706.1"/>
    <property type="molecule type" value="Genomic_DNA"/>
</dbReference>
<name>A0A8S9YTZ3_9TREM</name>
<sequence>MLQRAFYVGDCLMSVSNEKEMQAVALLLKLILIKSSFRLTKIYSSVKDAVTDMPKGTVAWEDWLHGLAELTELRIPRCYRPRTFEGPYQMELHGFSGGSEAGYRAAIYARLMYADGFVYCYLVFGMSRVVSIRVVSIPGMELTVAIHAAKLTNYIERGLLEEVKSVTLWTSLIIVVQFIRNTSNRVGTFVVNRLCNVHDVSSQDDWRYVDIKRNPADLNSRGMHPKAQRTGV</sequence>